<dbReference type="GO" id="GO:0065002">
    <property type="term" value="P:intracellular protein transmembrane transport"/>
    <property type="evidence" value="ECO:0007669"/>
    <property type="project" value="UniProtKB-UniRule"/>
</dbReference>
<dbReference type="HAMAP" id="MF_00422">
    <property type="entry name" value="SecE"/>
    <property type="match status" value="1"/>
</dbReference>
<evidence type="ECO:0000256" key="4">
    <source>
        <dbReference type="ARBA" id="ARBA00022692"/>
    </source>
</evidence>
<comment type="subcellular location">
    <subcellularLocation>
        <location evidence="9">Cell membrane</location>
        <topology evidence="9">Single-pass membrane protein</topology>
    </subcellularLocation>
    <subcellularLocation>
        <location evidence="1">Membrane</location>
    </subcellularLocation>
</comment>
<sequence length="69" mass="7881">MSANFLTKTREGLKESYNELVHKVSWPTRSELTNSAVVVLIASIILALIVLAMDTTFRELMTFIYEKVF</sequence>
<keyword evidence="5 9" id="KW-0653">Protein transport</keyword>
<proteinExistence type="inferred from homology"/>
<dbReference type="GO" id="GO:0008320">
    <property type="term" value="F:protein transmembrane transporter activity"/>
    <property type="evidence" value="ECO:0007669"/>
    <property type="project" value="UniProtKB-UniRule"/>
</dbReference>
<evidence type="ECO:0000256" key="6">
    <source>
        <dbReference type="ARBA" id="ARBA00022989"/>
    </source>
</evidence>
<evidence type="ECO:0000256" key="5">
    <source>
        <dbReference type="ARBA" id="ARBA00022927"/>
    </source>
</evidence>
<comment type="subunit">
    <text evidence="9">Component of the Sec protein translocase complex. Heterotrimer consisting of SecY, SecE and SecG subunits. The heterotrimers can form oligomers, although 1 heterotrimer is thought to be able to translocate proteins. Interacts with the ribosome. Interacts with SecDF, and other proteins may be involved. Interacts with SecA.</text>
</comment>
<dbReference type="InterPro" id="IPR005807">
    <property type="entry name" value="SecE_bac"/>
</dbReference>
<dbReference type="GO" id="GO:0005886">
    <property type="term" value="C:plasma membrane"/>
    <property type="evidence" value="ECO:0007669"/>
    <property type="project" value="UniProtKB-SubCell"/>
</dbReference>
<dbReference type="InterPro" id="IPR038379">
    <property type="entry name" value="SecE_sf"/>
</dbReference>
<comment type="similarity">
    <text evidence="9">Belongs to the SecE/SEC61-gamma family.</text>
</comment>
<evidence type="ECO:0000256" key="3">
    <source>
        <dbReference type="ARBA" id="ARBA00022475"/>
    </source>
</evidence>
<keyword evidence="6 9" id="KW-1133">Transmembrane helix</keyword>
<organism evidence="10">
    <name type="scientific">uncultured Paludibacter sp</name>
    <dbReference type="NCBI Taxonomy" id="497635"/>
    <lineage>
        <taxon>Bacteria</taxon>
        <taxon>Pseudomonadati</taxon>
        <taxon>Bacteroidota</taxon>
        <taxon>Bacteroidia</taxon>
        <taxon>Bacteroidales</taxon>
        <taxon>Paludibacteraceae</taxon>
        <taxon>Paludibacter</taxon>
        <taxon>environmental samples</taxon>
    </lineage>
</organism>
<accession>A0A653ABU0</accession>
<dbReference type="InterPro" id="IPR001901">
    <property type="entry name" value="Translocase_SecE/Sec61-g"/>
</dbReference>
<dbReference type="AlphaFoldDB" id="A0A653ABU0"/>
<evidence type="ECO:0000256" key="8">
    <source>
        <dbReference type="ARBA" id="ARBA00023136"/>
    </source>
</evidence>
<evidence type="ECO:0000256" key="7">
    <source>
        <dbReference type="ARBA" id="ARBA00023010"/>
    </source>
</evidence>
<reference evidence="10" key="1">
    <citation type="submission" date="2018-07" db="EMBL/GenBank/DDBJ databases">
        <authorList>
            <consortium name="Genoscope - CEA"/>
            <person name="William W."/>
        </authorList>
    </citation>
    <scope>NUCLEOTIDE SEQUENCE</scope>
    <source>
        <strain evidence="10">IK1</strain>
    </source>
</reference>
<comment type="function">
    <text evidence="9">Essential subunit of the Sec protein translocation channel SecYEG. Clamps together the 2 halves of SecY. May contact the channel plug during translocation.</text>
</comment>
<dbReference type="Gene3D" id="1.20.5.1030">
    <property type="entry name" value="Preprotein translocase secy subunit"/>
    <property type="match status" value="1"/>
</dbReference>
<evidence type="ECO:0000313" key="10">
    <source>
        <dbReference type="EMBL" id="VBB45152.1"/>
    </source>
</evidence>
<evidence type="ECO:0000256" key="1">
    <source>
        <dbReference type="ARBA" id="ARBA00004370"/>
    </source>
</evidence>
<protein>
    <recommendedName>
        <fullName evidence="9">Protein translocase subunit SecE</fullName>
    </recommendedName>
</protein>
<dbReference type="GO" id="GO:0006605">
    <property type="term" value="P:protein targeting"/>
    <property type="evidence" value="ECO:0007669"/>
    <property type="project" value="UniProtKB-UniRule"/>
</dbReference>
<evidence type="ECO:0000256" key="9">
    <source>
        <dbReference type="HAMAP-Rule" id="MF_00422"/>
    </source>
</evidence>
<keyword evidence="8 9" id="KW-0472">Membrane</keyword>
<keyword evidence="3 9" id="KW-1003">Cell membrane</keyword>
<name>A0A653ABU0_9BACT</name>
<dbReference type="EMBL" id="UPXZ01000024">
    <property type="protein sequence ID" value="VBB45152.1"/>
    <property type="molecule type" value="Genomic_DNA"/>
</dbReference>
<keyword evidence="2 9" id="KW-0813">Transport</keyword>
<dbReference type="NCBIfam" id="TIGR00964">
    <property type="entry name" value="secE_bact"/>
    <property type="match status" value="1"/>
</dbReference>
<keyword evidence="4 9" id="KW-0812">Transmembrane</keyword>
<dbReference type="GO" id="GO:0009306">
    <property type="term" value="P:protein secretion"/>
    <property type="evidence" value="ECO:0007669"/>
    <property type="project" value="UniProtKB-UniRule"/>
</dbReference>
<dbReference type="Pfam" id="PF00584">
    <property type="entry name" value="SecE"/>
    <property type="match status" value="1"/>
</dbReference>
<feature type="transmembrane region" description="Helical" evidence="9">
    <location>
        <begin position="32"/>
        <end position="53"/>
    </location>
</feature>
<gene>
    <name evidence="9" type="primary">secE</name>
    <name evidence="10" type="ORF">TRIP_D300098</name>
</gene>
<dbReference type="GO" id="GO:0043952">
    <property type="term" value="P:protein transport by the Sec complex"/>
    <property type="evidence" value="ECO:0007669"/>
    <property type="project" value="UniProtKB-UniRule"/>
</dbReference>
<dbReference type="PANTHER" id="PTHR33910">
    <property type="entry name" value="PROTEIN TRANSLOCASE SUBUNIT SECE"/>
    <property type="match status" value="1"/>
</dbReference>
<keyword evidence="7 9" id="KW-0811">Translocation</keyword>
<evidence type="ECO:0000256" key="2">
    <source>
        <dbReference type="ARBA" id="ARBA00022448"/>
    </source>
</evidence>
<dbReference type="PANTHER" id="PTHR33910:SF1">
    <property type="entry name" value="PROTEIN TRANSLOCASE SUBUNIT SECE"/>
    <property type="match status" value="1"/>
</dbReference>